<reference evidence="3 4" key="1">
    <citation type="submission" date="2019-12" db="EMBL/GenBank/DDBJ databases">
        <title>Draft genome sequences Bradyrhizobium cajani AMBPC1010, Bradyrhizobium pachyrhizi AMBPC1040 and Bradyrhizobium yuanmingense ALSPC3051, three plant growth promoting strains isolated from nodules of Cajanus cajan L. in Dominican Republic.</title>
        <authorList>
            <person name="Flores-Felix J.D."/>
            <person name="Araujo J."/>
            <person name="Diaz-Alcantara C."/>
            <person name="Gonzalez-Andres F."/>
            <person name="Velazquez E."/>
        </authorList>
    </citation>
    <scope>NUCLEOTIDE SEQUENCE [LARGE SCALE GENOMIC DNA]</scope>
    <source>
        <strain evidence="3 4">1010</strain>
    </source>
</reference>
<evidence type="ECO:0000256" key="1">
    <source>
        <dbReference type="ARBA" id="ARBA00022679"/>
    </source>
</evidence>
<keyword evidence="1 3" id="KW-0808">Transferase</keyword>
<dbReference type="GO" id="GO:0008757">
    <property type="term" value="F:S-adenosylmethionine-dependent methyltransferase activity"/>
    <property type="evidence" value="ECO:0007669"/>
    <property type="project" value="InterPro"/>
</dbReference>
<accession>A0A844T0N3</accession>
<dbReference type="SUPFAM" id="SSF53335">
    <property type="entry name" value="S-adenosyl-L-methionine-dependent methyltransferases"/>
    <property type="match status" value="1"/>
</dbReference>
<evidence type="ECO:0000313" key="3">
    <source>
        <dbReference type="EMBL" id="MVT72357.1"/>
    </source>
</evidence>
<dbReference type="Gene3D" id="3.40.50.150">
    <property type="entry name" value="Vaccinia Virus protein VP39"/>
    <property type="match status" value="1"/>
</dbReference>
<keyword evidence="4" id="KW-1185">Reference proteome</keyword>
<proteinExistence type="predicted"/>
<protein>
    <submittedName>
        <fullName evidence="3">Methyltransferase domain-containing protein</fullName>
    </submittedName>
</protein>
<dbReference type="InterPro" id="IPR013216">
    <property type="entry name" value="Methyltransf_11"/>
</dbReference>
<gene>
    <name evidence="3" type="ORF">GPL20_04425</name>
</gene>
<feature type="domain" description="Methyltransferase type 11" evidence="2">
    <location>
        <begin position="74"/>
        <end position="169"/>
    </location>
</feature>
<dbReference type="Pfam" id="PF08241">
    <property type="entry name" value="Methyltransf_11"/>
    <property type="match status" value="1"/>
</dbReference>
<keyword evidence="3" id="KW-0489">Methyltransferase</keyword>
<organism evidence="3 4">
    <name type="scientific">Bradyrhizobium cajani</name>
    <dbReference type="NCBI Taxonomy" id="1928661"/>
    <lineage>
        <taxon>Bacteria</taxon>
        <taxon>Pseudomonadati</taxon>
        <taxon>Pseudomonadota</taxon>
        <taxon>Alphaproteobacteria</taxon>
        <taxon>Hyphomicrobiales</taxon>
        <taxon>Nitrobacteraceae</taxon>
        <taxon>Bradyrhizobium</taxon>
    </lineage>
</organism>
<evidence type="ECO:0000313" key="4">
    <source>
        <dbReference type="Proteomes" id="UP000449969"/>
    </source>
</evidence>
<dbReference type="GO" id="GO:0032259">
    <property type="term" value="P:methylation"/>
    <property type="evidence" value="ECO:0007669"/>
    <property type="project" value="UniProtKB-KW"/>
</dbReference>
<dbReference type="PANTHER" id="PTHR44068">
    <property type="entry name" value="ZGC:194242"/>
    <property type="match status" value="1"/>
</dbReference>
<dbReference type="PANTHER" id="PTHR44068:SF11">
    <property type="entry name" value="GERANYL DIPHOSPHATE 2-C-METHYLTRANSFERASE"/>
    <property type="match status" value="1"/>
</dbReference>
<evidence type="ECO:0000259" key="2">
    <source>
        <dbReference type="Pfam" id="PF08241"/>
    </source>
</evidence>
<dbReference type="AlphaFoldDB" id="A0A844T0N3"/>
<dbReference type="InterPro" id="IPR050447">
    <property type="entry name" value="Erg6_SMT_methyltransf"/>
</dbReference>
<dbReference type="EMBL" id="WQNE01000002">
    <property type="protein sequence ID" value="MVT72357.1"/>
    <property type="molecule type" value="Genomic_DNA"/>
</dbReference>
<sequence>MLPDRVEPSNSVASLMKTDLGQKESSMTAQDPFAGFKAIQKEAWSLFTPMEVFTTPTAAKLVNFAGVAAGQRVLDVGCGTGVAAITAARRGAKVRGLDLSPVLIERAREHAQLVNLDVDFTEGDAESLPYGDNEFDVVLSQFGHMFAPRPDVTIGEMLRVLKPGGTIAFSTWPPHLYVGRMFALVGRHLPPPEGVASPALWGDPKIVAERLAGKANDLSFEMDMMTPSALSPQHFRRTMEGTIGPLIKLIAQYKDEPDKLHGFRTEFEALISEYFDGSSNVMRQQFLMTKAKKV</sequence>
<dbReference type="CDD" id="cd02440">
    <property type="entry name" value="AdoMet_MTases"/>
    <property type="match status" value="1"/>
</dbReference>
<comment type="caution">
    <text evidence="3">The sequence shown here is derived from an EMBL/GenBank/DDBJ whole genome shotgun (WGS) entry which is preliminary data.</text>
</comment>
<name>A0A844T0N3_9BRAD</name>
<dbReference type="InterPro" id="IPR029063">
    <property type="entry name" value="SAM-dependent_MTases_sf"/>
</dbReference>
<dbReference type="Proteomes" id="UP000449969">
    <property type="component" value="Unassembled WGS sequence"/>
</dbReference>